<dbReference type="GO" id="GO:0045944">
    <property type="term" value="P:positive regulation of transcription by RNA polymerase II"/>
    <property type="evidence" value="ECO:0007669"/>
    <property type="project" value="TreeGrafter"/>
</dbReference>
<name>A0A6A6PHM0_9PEZI</name>
<dbReference type="GO" id="GO:0005634">
    <property type="term" value="C:nucleus"/>
    <property type="evidence" value="ECO:0007669"/>
    <property type="project" value="UniProtKB-SubCell"/>
</dbReference>
<evidence type="ECO:0000313" key="5">
    <source>
        <dbReference type="EMBL" id="KAF2479518.1"/>
    </source>
</evidence>
<evidence type="ECO:0000313" key="6">
    <source>
        <dbReference type="Proteomes" id="UP000799767"/>
    </source>
</evidence>
<keyword evidence="6" id="KW-1185">Reference proteome</keyword>
<evidence type="ECO:0000256" key="3">
    <source>
        <dbReference type="SAM" id="MobiDB-lite"/>
    </source>
</evidence>
<feature type="compositionally biased region" description="Low complexity" evidence="3">
    <location>
        <begin position="131"/>
        <end position="141"/>
    </location>
</feature>
<dbReference type="GO" id="GO:0000981">
    <property type="term" value="F:DNA-binding transcription factor activity, RNA polymerase II-specific"/>
    <property type="evidence" value="ECO:0007669"/>
    <property type="project" value="InterPro"/>
</dbReference>
<dbReference type="PROSITE" id="PS50048">
    <property type="entry name" value="ZN2_CY6_FUNGAL_2"/>
    <property type="match status" value="1"/>
</dbReference>
<dbReference type="PANTHER" id="PTHR37534:SF47">
    <property type="entry name" value="ZN(2)-C6 FUNGAL-TYPE DOMAIN-CONTAINING PROTEIN"/>
    <property type="match status" value="1"/>
</dbReference>
<dbReference type="InterPro" id="IPR036864">
    <property type="entry name" value="Zn2-C6_fun-type_DNA-bd_sf"/>
</dbReference>
<dbReference type="CDD" id="cd00067">
    <property type="entry name" value="GAL4"/>
    <property type="match status" value="1"/>
</dbReference>
<dbReference type="InterPro" id="IPR021858">
    <property type="entry name" value="Fun_TF"/>
</dbReference>
<dbReference type="PROSITE" id="PS00463">
    <property type="entry name" value="ZN2_CY6_FUNGAL_1"/>
    <property type="match status" value="1"/>
</dbReference>
<feature type="compositionally biased region" description="Basic and acidic residues" evidence="3">
    <location>
        <begin position="102"/>
        <end position="124"/>
    </location>
</feature>
<dbReference type="Pfam" id="PF11951">
    <property type="entry name" value="Fungal_trans_2"/>
    <property type="match status" value="1"/>
</dbReference>
<dbReference type="InterPro" id="IPR001138">
    <property type="entry name" value="Zn2Cys6_DnaBD"/>
</dbReference>
<gene>
    <name evidence="5" type="ORF">BDY17DRAFT_40564</name>
</gene>
<accession>A0A6A6PHM0</accession>
<dbReference type="GO" id="GO:0000976">
    <property type="term" value="F:transcription cis-regulatory region binding"/>
    <property type="evidence" value="ECO:0007669"/>
    <property type="project" value="TreeGrafter"/>
</dbReference>
<dbReference type="OrthoDB" id="3886144at2759"/>
<dbReference type="Proteomes" id="UP000799767">
    <property type="component" value="Unassembled WGS sequence"/>
</dbReference>
<feature type="domain" description="Zn(2)-C6 fungal-type" evidence="4">
    <location>
        <begin position="71"/>
        <end position="99"/>
    </location>
</feature>
<evidence type="ECO:0000256" key="1">
    <source>
        <dbReference type="ARBA" id="ARBA00004123"/>
    </source>
</evidence>
<proteinExistence type="predicted"/>
<protein>
    <submittedName>
        <fullName evidence="5">Fungal-specific transcription factor domain-containing protein</fullName>
    </submittedName>
</protein>
<feature type="region of interest" description="Disordered" evidence="3">
    <location>
        <begin position="758"/>
        <end position="777"/>
    </location>
</feature>
<feature type="compositionally biased region" description="Pro residues" evidence="3">
    <location>
        <begin position="16"/>
        <end position="25"/>
    </location>
</feature>
<evidence type="ECO:0000256" key="2">
    <source>
        <dbReference type="ARBA" id="ARBA00023242"/>
    </source>
</evidence>
<sequence length="858" mass="93892">MADVSIPSPSVFLRKTPPPAPPLPPTHNARRATPTQAKKKAPRRQPVVDTTAGILEGSSVAKPKQSKSRNGCVTCKAKRLKCDEEKPTCQQCARRNVPCGGYRKDFKWRPFEDSNVKINIDRQKRGPSPPNGTSTNPTPTGIKPGKAPGETSAPGGSPADDAATARSDSPRSHGRASKPPDTSGLMLPERIKTQPIPPSGSVTPSDELPDPASLSLTDDIASVIPMDLMPPVTMADFEFNPDVLGPGALSQFAPGLGLSPTLTGSLWPYNADDPMHQDFVNYELPEVFQTPRFDPHPMSPTLAAAALDMAFLENDMAFDMPLSMGLTMPPTSGLPTPTSSSLAESPDGLHPALAYIYPQPQYENDGREVLTWRFAELTCGVLSIVDGPGENPWRDLLWPLVQHSPALYHAINAMAAFHSAFDLPQLRIVGHEHKAASIRYCREGIRDNSFSLLTAIATCLALAFAEAWDQHICTGITHIKGAQELVKHALAAHRKERFNDEDLARLKFLCNAWVYMDVISRLTSVESNESEDFDNTYLFSGNPNDSPALIPGTSDASSGFGIDFGMPIDTRLDPLMGCAGTLFPLIGRVANLVRKVCRSQANSPAIISQAHDIKIALETWDPPTDIEPPSDPTTTIEHTLQTAEAYRWATLLHLHSAVPELPSLTSTELAQRVLQYVATVPLTSRAVIVHVFPLLIAGCEAKLDEDRTWIMSRFASMNNRMRLGVVDKASAVVQEVWSRRDLYEAQPSTNRKLVPTTDLKSERHGSRPFVKSPKGTIALGGDPGHTGMVFSYVGDTNENGTSDPLETDKETQKKLRARQRRVGKDPRMGELQDIAYTVRGHLHWIGVMWDWKWEILMG</sequence>
<feature type="region of interest" description="Disordered" evidence="3">
    <location>
        <begin position="86"/>
        <end position="214"/>
    </location>
</feature>
<dbReference type="AlphaFoldDB" id="A0A6A6PHM0"/>
<feature type="compositionally biased region" description="Polar residues" evidence="3">
    <location>
        <begin position="794"/>
        <end position="804"/>
    </location>
</feature>
<comment type="subcellular location">
    <subcellularLocation>
        <location evidence="1">Nucleus</location>
    </subcellularLocation>
</comment>
<evidence type="ECO:0000259" key="4">
    <source>
        <dbReference type="PROSITE" id="PS50048"/>
    </source>
</evidence>
<dbReference type="GO" id="GO:0008270">
    <property type="term" value="F:zinc ion binding"/>
    <property type="evidence" value="ECO:0007669"/>
    <property type="project" value="InterPro"/>
</dbReference>
<dbReference type="SUPFAM" id="SSF57701">
    <property type="entry name" value="Zn2/Cys6 DNA-binding domain"/>
    <property type="match status" value="1"/>
</dbReference>
<dbReference type="GeneID" id="54479348"/>
<feature type="region of interest" description="Disordered" evidence="3">
    <location>
        <begin position="794"/>
        <end position="824"/>
    </location>
</feature>
<feature type="region of interest" description="Disordered" evidence="3">
    <location>
        <begin position="1"/>
        <end position="73"/>
    </location>
</feature>
<dbReference type="Pfam" id="PF00172">
    <property type="entry name" value="Zn_clus"/>
    <property type="match status" value="1"/>
</dbReference>
<reference evidence="5" key="1">
    <citation type="journal article" date="2020" name="Stud. Mycol.">
        <title>101 Dothideomycetes genomes: a test case for predicting lifestyles and emergence of pathogens.</title>
        <authorList>
            <person name="Haridas S."/>
            <person name="Albert R."/>
            <person name="Binder M."/>
            <person name="Bloem J."/>
            <person name="Labutti K."/>
            <person name="Salamov A."/>
            <person name="Andreopoulos B."/>
            <person name="Baker S."/>
            <person name="Barry K."/>
            <person name="Bills G."/>
            <person name="Bluhm B."/>
            <person name="Cannon C."/>
            <person name="Castanera R."/>
            <person name="Culley D."/>
            <person name="Daum C."/>
            <person name="Ezra D."/>
            <person name="Gonzalez J."/>
            <person name="Henrissat B."/>
            <person name="Kuo A."/>
            <person name="Liang C."/>
            <person name="Lipzen A."/>
            <person name="Lutzoni F."/>
            <person name="Magnuson J."/>
            <person name="Mondo S."/>
            <person name="Nolan M."/>
            <person name="Ohm R."/>
            <person name="Pangilinan J."/>
            <person name="Park H.-J."/>
            <person name="Ramirez L."/>
            <person name="Alfaro M."/>
            <person name="Sun H."/>
            <person name="Tritt A."/>
            <person name="Yoshinaga Y."/>
            <person name="Zwiers L.-H."/>
            <person name="Turgeon B."/>
            <person name="Goodwin S."/>
            <person name="Spatafora J."/>
            <person name="Crous P."/>
            <person name="Grigoriev I."/>
        </authorList>
    </citation>
    <scope>NUCLEOTIDE SEQUENCE</scope>
    <source>
        <strain evidence="5">CBS 113389</strain>
    </source>
</reference>
<dbReference type="PANTHER" id="PTHR37534">
    <property type="entry name" value="TRANSCRIPTIONAL ACTIVATOR PROTEIN UGA3"/>
    <property type="match status" value="1"/>
</dbReference>
<organism evidence="5 6">
    <name type="scientific">Neohortaea acidophila</name>
    <dbReference type="NCBI Taxonomy" id="245834"/>
    <lineage>
        <taxon>Eukaryota</taxon>
        <taxon>Fungi</taxon>
        <taxon>Dikarya</taxon>
        <taxon>Ascomycota</taxon>
        <taxon>Pezizomycotina</taxon>
        <taxon>Dothideomycetes</taxon>
        <taxon>Dothideomycetidae</taxon>
        <taxon>Mycosphaerellales</taxon>
        <taxon>Teratosphaeriaceae</taxon>
        <taxon>Neohortaea</taxon>
    </lineage>
</organism>
<keyword evidence="2" id="KW-0539">Nucleus</keyword>
<dbReference type="EMBL" id="MU001641">
    <property type="protein sequence ID" value="KAF2479518.1"/>
    <property type="molecule type" value="Genomic_DNA"/>
</dbReference>
<dbReference type="RefSeq" id="XP_033586088.1">
    <property type="nucleotide sequence ID" value="XM_033738346.1"/>
</dbReference>
<dbReference type="Gene3D" id="4.10.240.10">
    <property type="entry name" value="Zn(2)-C6 fungal-type DNA-binding domain"/>
    <property type="match status" value="1"/>
</dbReference>
<dbReference type="SMART" id="SM00066">
    <property type="entry name" value="GAL4"/>
    <property type="match status" value="1"/>
</dbReference>